<gene>
    <name evidence="2" type="ORF">OSJNBa0063J18.11</name>
</gene>
<dbReference type="EMBL" id="AC107206">
    <property type="protein sequence ID" value="AAT77037.1"/>
    <property type="molecule type" value="Genomic_DNA"/>
</dbReference>
<evidence type="ECO:0000313" key="2">
    <source>
        <dbReference type="EMBL" id="AAT77037.1"/>
    </source>
</evidence>
<evidence type="ECO:0000256" key="1">
    <source>
        <dbReference type="SAM" id="MobiDB-lite"/>
    </source>
</evidence>
<reference evidence="3" key="1">
    <citation type="journal article" date="2005" name="Nature">
        <title>The map-based sequence of the rice genome.</title>
        <authorList>
            <consortium name="International rice genome sequencing project (IRGSP)"/>
            <person name="Matsumoto T."/>
            <person name="Wu J."/>
            <person name="Kanamori H."/>
            <person name="Katayose Y."/>
            <person name="Fujisawa M."/>
            <person name="Namiki N."/>
            <person name="Mizuno H."/>
            <person name="Yamamoto K."/>
            <person name="Antonio B.A."/>
            <person name="Baba T."/>
            <person name="Sakata K."/>
            <person name="Nagamura Y."/>
            <person name="Aoki H."/>
            <person name="Arikawa K."/>
            <person name="Arita K."/>
            <person name="Bito T."/>
            <person name="Chiden Y."/>
            <person name="Fujitsuka N."/>
            <person name="Fukunaka R."/>
            <person name="Hamada M."/>
            <person name="Harada C."/>
            <person name="Hayashi A."/>
            <person name="Hijishita S."/>
            <person name="Honda M."/>
            <person name="Hosokawa S."/>
            <person name="Ichikawa Y."/>
            <person name="Idonuma A."/>
            <person name="Iijima M."/>
            <person name="Ikeda M."/>
            <person name="Ikeno M."/>
            <person name="Ito K."/>
            <person name="Ito S."/>
            <person name="Ito T."/>
            <person name="Ito Y."/>
            <person name="Ito Y."/>
            <person name="Iwabuchi A."/>
            <person name="Kamiya K."/>
            <person name="Karasawa W."/>
            <person name="Kurita K."/>
            <person name="Katagiri S."/>
            <person name="Kikuta A."/>
            <person name="Kobayashi H."/>
            <person name="Kobayashi N."/>
            <person name="Machita K."/>
            <person name="Maehara T."/>
            <person name="Masukawa M."/>
            <person name="Mizubayashi T."/>
            <person name="Mukai Y."/>
            <person name="Nagasaki H."/>
            <person name="Nagata Y."/>
            <person name="Naito S."/>
            <person name="Nakashima M."/>
            <person name="Nakama Y."/>
            <person name="Nakamichi Y."/>
            <person name="Nakamura M."/>
            <person name="Meguro A."/>
            <person name="Negishi M."/>
            <person name="Ohta I."/>
            <person name="Ohta T."/>
            <person name="Okamoto M."/>
            <person name="Ono N."/>
            <person name="Saji S."/>
            <person name="Sakaguchi M."/>
            <person name="Sakai K."/>
            <person name="Shibata M."/>
            <person name="Shimokawa T."/>
            <person name="Song J."/>
            <person name="Takazaki Y."/>
            <person name="Terasawa K."/>
            <person name="Tsugane M."/>
            <person name="Tsuji K."/>
            <person name="Ueda S."/>
            <person name="Waki K."/>
            <person name="Yamagata H."/>
            <person name="Yamamoto M."/>
            <person name="Yamamoto S."/>
            <person name="Yamane H."/>
            <person name="Yoshiki S."/>
            <person name="Yoshihara R."/>
            <person name="Yukawa K."/>
            <person name="Zhong H."/>
            <person name="Yano M."/>
            <person name="Yuan Q."/>
            <person name="Ouyang S."/>
            <person name="Liu J."/>
            <person name="Jones K.M."/>
            <person name="Gansberger K."/>
            <person name="Moffat K."/>
            <person name="Hill J."/>
            <person name="Bera J."/>
            <person name="Fadrosh D."/>
            <person name="Jin S."/>
            <person name="Johri S."/>
            <person name="Kim M."/>
            <person name="Overton L."/>
            <person name="Reardon M."/>
            <person name="Tsitrin T."/>
            <person name="Vuong H."/>
            <person name="Weaver B."/>
            <person name="Ciecko A."/>
            <person name="Tallon L."/>
            <person name="Jackson J."/>
            <person name="Pai G."/>
            <person name="Aken S.V."/>
            <person name="Utterback T."/>
            <person name="Reidmuller S."/>
            <person name="Feldblyum T."/>
            <person name="Hsiao J."/>
            <person name="Zismann V."/>
            <person name="Iobst S."/>
            <person name="de Vazeille A.R."/>
            <person name="Buell C.R."/>
            <person name="Ying K."/>
            <person name="Li Y."/>
            <person name="Lu T."/>
            <person name="Huang Y."/>
            <person name="Zhao Q."/>
            <person name="Feng Q."/>
            <person name="Zhang L."/>
            <person name="Zhu J."/>
            <person name="Weng Q."/>
            <person name="Mu J."/>
            <person name="Lu Y."/>
            <person name="Fan D."/>
            <person name="Liu Y."/>
            <person name="Guan J."/>
            <person name="Zhang Y."/>
            <person name="Yu S."/>
            <person name="Liu X."/>
            <person name="Zhang Y."/>
            <person name="Hong G."/>
            <person name="Han B."/>
            <person name="Choisne N."/>
            <person name="Demange N."/>
            <person name="Orjeda G."/>
            <person name="Samain S."/>
            <person name="Cattolico L."/>
            <person name="Pelletier E."/>
            <person name="Couloux A."/>
            <person name="Segurens B."/>
            <person name="Wincker P."/>
            <person name="D'Hont A."/>
            <person name="Scarpelli C."/>
            <person name="Weissenbach J."/>
            <person name="Salanoubat M."/>
            <person name="Quetier F."/>
            <person name="Yu Y."/>
            <person name="Kim H.R."/>
            <person name="Rambo T."/>
            <person name="Currie J."/>
            <person name="Collura K."/>
            <person name="Luo M."/>
            <person name="Yang T."/>
            <person name="Ammiraju J.S.S."/>
            <person name="Engler F."/>
            <person name="Soderlund C."/>
            <person name="Wing R.A."/>
            <person name="Palmer L.E."/>
            <person name="de la Bastide M."/>
            <person name="Spiegel L."/>
            <person name="Nascimento L."/>
            <person name="Zutavern T."/>
            <person name="O'Shaughnessy A."/>
            <person name="Dike S."/>
            <person name="Dedhia N."/>
            <person name="Preston R."/>
            <person name="Balija V."/>
            <person name="McCombie W.R."/>
            <person name="Chow T."/>
            <person name="Chen H."/>
            <person name="Chung M."/>
            <person name="Chen C."/>
            <person name="Shaw J."/>
            <person name="Wu H."/>
            <person name="Hsiao K."/>
            <person name="Chao Y."/>
            <person name="Chu M."/>
            <person name="Cheng C."/>
            <person name="Hour A."/>
            <person name="Lee P."/>
            <person name="Lin S."/>
            <person name="Lin Y."/>
            <person name="Liou J."/>
            <person name="Liu S."/>
            <person name="Hsing Y."/>
            <person name="Raghuvanshi S."/>
            <person name="Mohanty A."/>
            <person name="Bharti A.K."/>
            <person name="Gaur A."/>
            <person name="Gupta V."/>
            <person name="Kumar D."/>
            <person name="Ravi V."/>
            <person name="Vij S."/>
            <person name="Kapur A."/>
            <person name="Khurana P."/>
            <person name="Khurana P."/>
            <person name="Khurana J.P."/>
            <person name="Tyagi A.K."/>
            <person name="Gaikwad K."/>
            <person name="Singh A."/>
            <person name="Dalal V."/>
            <person name="Srivastava S."/>
            <person name="Dixit A."/>
            <person name="Pal A.K."/>
            <person name="Ghazi I.A."/>
            <person name="Yadav M."/>
            <person name="Pandit A."/>
            <person name="Bhargava A."/>
            <person name="Sureshbabu K."/>
            <person name="Batra K."/>
            <person name="Sharma T.R."/>
            <person name="Mohapatra T."/>
            <person name="Singh N.K."/>
            <person name="Messing J."/>
            <person name="Nelson A.B."/>
            <person name="Fuks G."/>
            <person name="Kavchok S."/>
            <person name="Keizer G."/>
            <person name="Linton E."/>
            <person name="Llaca V."/>
            <person name="Song R."/>
            <person name="Tanyolac B."/>
            <person name="Young S."/>
            <person name="Ho-Il K."/>
            <person name="Hahn J.H."/>
            <person name="Sangsakoo G."/>
            <person name="Vanavichit A."/>
            <person name="de Mattos Luiz.A.T."/>
            <person name="Zimmer P.D."/>
            <person name="Malone G."/>
            <person name="Dellagostin O."/>
            <person name="de Oliveira A.C."/>
            <person name="Bevan M."/>
            <person name="Bancroft I."/>
            <person name="Minx P."/>
            <person name="Cordum H."/>
            <person name="Wilson R."/>
            <person name="Cheng Z."/>
            <person name="Jin W."/>
            <person name="Jiang J."/>
            <person name="Leong S.A."/>
            <person name="Iwama H."/>
            <person name="Gojobori T."/>
            <person name="Itoh T."/>
            <person name="Niimura Y."/>
            <person name="Fujii Y."/>
            <person name="Habara T."/>
            <person name="Sakai H."/>
            <person name="Sato Y."/>
            <person name="Wilson G."/>
            <person name="Kumar K."/>
            <person name="McCouch S."/>
            <person name="Juretic N."/>
            <person name="Hoen D."/>
            <person name="Wright S."/>
            <person name="Bruskiewich R."/>
            <person name="Bureau T."/>
            <person name="Miyao A."/>
            <person name="Hirochika H."/>
            <person name="Nishikawa T."/>
            <person name="Kadowaki K."/>
            <person name="Sugiura M."/>
            <person name="Burr B."/>
            <person name="Sasaki T."/>
        </authorList>
    </citation>
    <scope>NUCLEOTIDE SEQUENCE [LARGE SCALE GENOMIC DNA]</scope>
    <source>
        <strain evidence="3">cv. Nipponbare</strain>
    </source>
</reference>
<feature type="region of interest" description="Disordered" evidence="1">
    <location>
        <begin position="1"/>
        <end position="37"/>
    </location>
</feature>
<proteinExistence type="predicted"/>
<name>Q10GQ2_ORYSJ</name>
<organism evidence="2 3">
    <name type="scientific">Oryza sativa subsp. japonica</name>
    <name type="common">Rice</name>
    <dbReference type="NCBI Taxonomy" id="39947"/>
    <lineage>
        <taxon>Eukaryota</taxon>
        <taxon>Viridiplantae</taxon>
        <taxon>Streptophyta</taxon>
        <taxon>Embryophyta</taxon>
        <taxon>Tracheophyta</taxon>
        <taxon>Spermatophyta</taxon>
        <taxon>Magnoliopsida</taxon>
        <taxon>Liliopsida</taxon>
        <taxon>Poales</taxon>
        <taxon>Poaceae</taxon>
        <taxon>BOP clade</taxon>
        <taxon>Oryzoideae</taxon>
        <taxon>Oryzeae</taxon>
        <taxon>Oryzinae</taxon>
        <taxon>Oryza</taxon>
        <taxon>Oryza sativa</taxon>
    </lineage>
</organism>
<dbReference type="AlphaFoldDB" id="Q10GQ2"/>
<accession>Q10GQ2</accession>
<feature type="compositionally biased region" description="Gly residues" evidence="1">
    <location>
        <begin position="7"/>
        <end position="18"/>
    </location>
</feature>
<protein>
    <submittedName>
        <fullName evidence="2">Uncharacterized protein</fullName>
    </submittedName>
</protein>
<dbReference type="Proteomes" id="UP000000763">
    <property type="component" value="Chromosome 3"/>
</dbReference>
<feature type="compositionally biased region" description="Low complexity" evidence="1">
    <location>
        <begin position="19"/>
        <end position="34"/>
    </location>
</feature>
<reference evidence="3" key="2">
    <citation type="journal article" date="2008" name="Nucleic Acids Res.">
        <title>The rice annotation project database (RAP-DB): 2008 update.</title>
        <authorList>
            <consortium name="The rice annotation project (RAP)"/>
        </authorList>
    </citation>
    <scope>GENOME REANNOTATION</scope>
    <source>
        <strain evidence="3">cv. Nipponbare</strain>
    </source>
</reference>
<evidence type="ECO:0000313" key="3">
    <source>
        <dbReference type="Proteomes" id="UP000000763"/>
    </source>
</evidence>
<sequence length="66" mass="6305">MASTGDGAPGAGGNGGAPGDNTNGGNSASQSSGGTLTGYTFTFQIEHVRTVAAAAKHPSSEEDAHA</sequence>